<dbReference type="OrthoDB" id="2748837at2759"/>
<dbReference type="GeneID" id="10505655"/>
<dbReference type="SUPFAM" id="SSF53098">
    <property type="entry name" value="Ribonuclease H-like"/>
    <property type="match status" value="1"/>
</dbReference>
<sequence>MEKKSLWVKCQYLTSDLKVIVILIAMTKFSENKIKKVMEDYGLSNKVISISLDNASNGIGTVKMLCDEKIIESSFNNSASRCFAHILNLCFVSFVKDKKKPSNITIEQSN</sequence>
<keyword evidence="2" id="KW-1185">Reference proteome</keyword>
<evidence type="ECO:0000313" key="1">
    <source>
        <dbReference type="EMBL" id="EGC31566.1"/>
    </source>
</evidence>
<proteinExistence type="predicted"/>
<dbReference type="AlphaFoldDB" id="F0ZWV8"/>
<evidence type="ECO:0008006" key="3">
    <source>
        <dbReference type="Google" id="ProtNLM"/>
    </source>
</evidence>
<dbReference type="Proteomes" id="UP000001064">
    <property type="component" value="Unassembled WGS sequence"/>
</dbReference>
<reference evidence="2" key="1">
    <citation type="journal article" date="2011" name="Genome Biol.">
        <title>Comparative genomics of the social amoebae Dictyostelium discoideum and Dictyostelium purpureum.</title>
        <authorList>
            <consortium name="US DOE Joint Genome Institute (JGI-PGF)"/>
            <person name="Sucgang R."/>
            <person name="Kuo A."/>
            <person name="Tian X."/>
            <person name="Salerno W."/>
            <person name="Parikh A."/>
            <person name="Feasley C.L."/>
            <person name="Dalin E."/>
            <person name="Tu H."/>
            <person name="Huang E."/>
            <person name="Barry K."/>
            <person name="Lindquist E."/>
            <person name="Shapiro H."/>
            <person name="Bruce D."/>
            <person name="Schmutz J."/>
            <person name="Salamov A."/>
            <person name="Fey P."/>
            <person name="Gaudet P."/>
            <person name="Anjard C."/>
            <person name="Babu M.M."/>
            <person name="Basu S."/>
            <person name="Bushmanova Y."/>
            <person name="van der Wel H."/>
            <person name="Katoh-Kurasawa M."/>
            <person name="Dinh C."/>
            <person name="Coutinho P.M."/>
            <person name="Saito T."/>
            <person name="Elias M."/>
            <person name="Schaap P."/>
            <person name="Kay R.R."/>
            <person name="Henrissat B."/>
            <person name="Eichinger L."/>
            <person name="Rivero F."/>
            <person name="Putnam N.H."/>
            <person name="West C.M."/>
            <person name="Loomis W.F."/>
            <person name="Chisholm R.L."/>
            <person name="Shaulsky G."/>
            <person name="Strassmann J.E."/>
            <person name="Queller D.C."/>
            <person name="Kuspa A."/>
            <person name="Grigoriev I.V."/>
        </authorList>
    </citation>
    <scope>NUCLEOTIDE SEQUENCE [LARGE SCALE GENOMIC DNA]</scope>
    <source>
        <strain evidence="2">QSDP1</strain>
    </source>
</reference>
<accession>F0ZWV8</accession>
<dbReference type="RefSeq" id="XP_003291908.1">
    <property type="nucleotide sequence ID" value="XM_003291860.1"/>
</dbReference>
<dbReference type="VEuPathDB" id="AmoebaDB:DICPUDRAFT_82555"/>
<dbReference type="InParanoid" id="F0ZWV8"/>
<evidence type="ECO:0000313" key="2">
    <source>
        <dbReference type="Proteomes" id="UP000001064"/>
    </source>
</evidence>
<dbReference type="KEGG" id="dpp:DICPUDRAFT_82555"/>
<organism evidence="1 2">
    <name type="scientific">Dictyostelium purpureum</name>
    <name type="common">Slime mold</name>
    <dbReference type="NCBI Taxonomy" id="5786"/>
    <lineage>
        <taxon>Eukaryota</taxon>
        <taxon>Amoebozoa</taxon>
        <taxon>Evosea</taxon>
        <taxon>Eumycetozoa</taxon>
        <taxon>Dictyostelia</taxon>
        <taxon>Dictyosteliales</taxon>
        <taxon>Dictyosteliaceae</taxon>
        <taxon>Dictyostelium</taxon>
    </lineage>
</organism>
<protein>
    <recommendedName>
        <fullName evidence="3">HAT C-terminal dimerisation domain-containing protein</fullName>
    </recommendedName>
</protein>
<name>F0ZWV8_DICPU</name>
<dbReference type="InterPro" id="IPR012337">
    <property type="entry name" value="RNaseH-like_sf"/>
</dbReference>
<gene>
    <name evidence="1" type="ORF">DICPUDRAFT_82555</name>
</gene>
<dbReference type="EMBL" id="GL871245">
    <property type="protein sequence ID" value="EGC31566.1"/>
    <property type="molecule type" value="Genomic_DNA"/>
</dbReference>